<dbReference type="Proteomes" id="UP000604475">
    <property type="component" value="Unassembled WGS sequence"/>
</dbReference>
<dbReference type="SUPFAM" id="SSF47413">
    <property type="entry name" value="lambda repressor-like DNA-binding domains"/>
    <property type="match status" value="1"/>
</dbReference>
<name>A0A937RK55_9ACTN</name>
<sequence>MSGVHIGARIAAERKLRGLNQRHLSDRAHVSHSLLTKVEQGKRPASPALISAVSRALDLDRGQLTGQPFRFNGRGDHAIHDLVPPLRREILSAFLAPETDRPAPSVAELRTAVAELSGRAEAGDLAAVGVQLPEVLADLRLASHMYDGHQREQVMRLWAEAIGAGRGFTRGLGYFDLALVLADQYDVIAPQSADPLCMTLGVTKRAQDFVAVGDPDTALALLQRARDDLEPLVAENRPEAVSVYGYLHLRSALATARAADADRTNEHWHEATVCARRIGGDHNHYGLSFGPTNVGIWGVGLAVELMNPGLALTRHRSLRIAPDMTPSRVGHHYVDLARGQLLAGDRQAAVRSLQVARQVAPQQTRYHPMVRETVAAIALAEKRSTEPLRALATWIGLDR</sequence>
<dbReference type="GO" id="GO:0003677">
    <property type="term" value="F:DNA binding"/>
    <property type="evidence" value="ECO:0007669"/>
    <property type="project" value="InterPro"/>
</dbReference>
<reference evidence="2" key="1">
    <citation type="submission" date="2020-12" db="EMBL/GenBank/DDBJ databases">
        <title>Genomic characterization of non-nitrogen-fixing Frankia strains.</title>
        <authorList>
            <person name="Carlos-Shanley C."/>
            <person name="Guerra T."/>
            <person name="Hahn D."/>
        </authorList>
    </citation>
    <scope>NUCLEOTIDE SEQUENCE</scope>
    <source>
        <strain evidence="2">CN6</strain>
    </source>
</reference>
<dbReference type="PROSITE" id="PS50943">
    <property type="entry name" value="HTH_CROC1"/>
    <property type="match status" value="1"/>
</dbReference>
<dbReference type="RefSeq" id="WP_203002516.1">
    <property type="nucleotide sequence ID" value="NZ_JADWYU010000173.1"/>
</dbReference>
<protein>
    <submittedName>
        <fullName evidence="2">Helix-turn-helix transcriptional regulator</fullName>
    </submittedName>
</protein>
<evidence type="ECO:0000259" key="1">
    <source>
        <dbReference type="PROSITE" id="PS50943"/>
    </source>
</evidence>
<dbReference type="EMBL" id="JAEACQ010000248">
    <property type="protein sequence ID" value="MBL7630415.1"/>
    <property type="molecule type" value="Genomic_DNA"/>
</dbReference>
<dbReference type="AlphaFoldDB" id="A0A937RK55"/>
<organism evidence="2 3">
    <name type="scientific">Frankia nepalensis</name>
    <dbReference type="NCBI Taxonomy" id="1836974"/>
    <lineage>
        <taxon>Bacteria</taxon>
        <taxon>Bacillati</taxon>
        <taxon>Actinomycetota</taxon>
        <taxon>Actinomycetes</taxon>
        <taxon>Frankiales</taxon>
        <taxon>Frankiaceae</taxon>
        <taxon>Frankia</taxon>
    </lineage>
</organism>
<dbReference type="InterPro" id="IPR010982">
    <property type="entry name" value="Lambda_DNA-bd_dom_sf"/>
</dbReference>
<dbReference type="Pfam" id="PF13560">
    <property type="entry name" value="HTH_31"/>
    <property type="match status" value="1"/>
</dbReference>
<accession>A0A937RK55</accession>
<gene>
    <name evidence="2" type="ORF">I7412_25290</name>
</gene>
<evidence type="ECO:0000313" key="3">
    <source>
        <dbReference type="Proteomes" id="UP000604475"/>
    </source>
</evidence>
<dbReference type="Gene3D" id="1.10.260.40">
    <property type="entry name" value="lambda repressor-like DNA-binding domains"/>
    <property type="match status" value="1"/>
</dbReference>
<dbReference type="SMART" id="SM00530">
    <property type="entry name" value="HTH_XRE"/>
    <property type="match status" value="1"/>
</dbReference>
<keyword evidence="3" id="KW-1185">Reference proteome</keyword>
<dbReference type="CDD" id="cd00093">
    <property type="entry name" value="HTH_XRE"/>
    <property type="match status" value="1"/>
</dbReference>
<comment type="caution">
    <text evidence="2">The sequence shown here is derived from an EMBL/GenBank/DDBJ whole genome shotgun (WGS) entry which is preliminary data.</text>
</comment>
<evidence type="ECO:0000313" key="2">
    <source>
        <dbReference type="EMBL" id="MBL7630415.1"/>
    </source>
</evidence>
<feature type="domain" description="HTH cro/C1-type" evidence="1">
    <location>
        <begin position="10"/>
        <end position="64"/>
    </location>
</feature>
<dbReference type="InterPro" id="IPR001387">
    <property type="entry name" value="Cro/C1-type_HTH"/>
</dbReference>
<proteinExistence type="predicted"/>